<name>A0A382K9D1_9ZZZZ</name>
<sequence length="269" mass="31331">MQRFGIQVQFLTYGDATDHNWESDLNGIKLLPVYERLRRPTNKFLSLLQTIIIPWTFREELKQTDLLKTNQIWGGWVAVISKWVFHKPLLVRCGYEFYDFACKMGRSRTFQFLAYWICRLIYSQADHIQVASLSDRKILEKQFNIPSNKINDRPNWIDSDVFRPLELRTNKKILFVGRMTGQKNINLILYALEGTSNSLDIVGDGDLRDDLEKLAKKLKVHVKFLGRIPNNRMPHMYNRYSVYVLCSKFEGNPKALLEAMSCGCAVIGT</sequence>
<dbReference type="InterPro" id="IPR001296">
    <property type="entry name" value="Glyco_trans_1"/>
</dbReference>
<protein>
    <recommendedName>
        <fullName evidence="1">Glycosyl transferase family 1 domain-containing protein</fullName>
    </recommendedName>
</protein>
<dbReference type="GO" id="GO:0016757">
    <property type="term" value="F:glycosyltransferase activity"/>
    <property type="evidence" value="ECO:0007669"/>
    <property type="project" value="InterPro"/>
</dbReference>
<dbReference type="PANTHER" id="PTHR45947:SF3">
    <property type="entry name" value="SULFOQUINOVOSYL TRANSFERASE SQD2"/>
    <property type="match status" value="1"/>
</dbReference>
<feature type="non-terminal residue" evidence="2">
    <location>
        <position position="269"/>
    </location>
</feature>
<dbReference type="EMBL" id="UINC01078818">
    <property type="protein sequence ID" value="SVC20255.1"/>
    <property type="molecule type" value="Genomic_DNA"/>
</dbReference>
<dbReference type="SUPFAM" id="SSF53756">
    <property type="entry name" value="UDP-Glycosyltransferase/glycogen phosphorylase"/>
    <property type="match status" value="1"/>
</dbReference>
<evidence type="ECO:0000313" key="2">
    <source>
        <dbReference type="EMBL" id="SVC20255.1"/>
    </source>
</evidence>
<accession>A0A382K9D1</accession>
<reference evidence="2" key="1">
    <citation type="submission" date="2018-05" db="EMBL/GenBank/DDBJ databases">
        <authorList>
            <person name="Lanie J.A."/>
            <person name="Ng W.-L."/>
            <person name="Kazmierczak K.M."/>
            <person name="Andrzejewski T.M."/>
            <person name="Davidsen T.M."/>
            <person name="Wayne K.J."/>
            <person name="Tettelin H."/>
            <person name="Glass J.I."/>
            <person name="Rusch D."/>
            <person name="Podicherti R."/>
            <person name="Tsui H.-C.T."/>
            <person name="Winkler M.E."/>
        </authorList>
    </citation>
    <scope>NUCLEOTIDE SEQUENCE</scope>
</reference>
<feature type="domain" description="Glycosyl transferase family 1" evidence="1">
    <location>
        <begin position="168"/>
        <end position="269"/>
    </location>
</feature>
<proteinExistence type="predicted"/>
<dbReference type="CDD" id="cd03801">
    <property type="entry name" value="GT4_PimA-like"/>
    <property type="match status" value="1"/>
</dbReference>
<dbReference type="AlphaFoldDB" id="A0A382K9D1"/>
<dbReference type="Pfam" id="PF00534">
    <property type="entry name" value="Glycos_transf_1"/>
    <property type="match status" value="1"/>
</dbReference>
<dbReference type="InterPro" id="IPR050194">
    <property type="entry name" value="Glycosyltransferase_grp1"/>
</dbReference>
<gene>
    <name evidence="2" type="ORF">METZ01_LOCUS273109</name>
</gene>
<dbReference type="PANTHER" id="PTHR45947">
    <property type="entry name" value="SULFOQUINOVOSYL TRANSFERASE SQD2"/>
    <property type="match status" value="1"/>
</dbReference>
<evidence type="ECO:0000259" key="1">
    <source>
        <dbReference type="Pfam" id="PF00534"/>
    </source>
</evidence>
<organism evidence="2">
    <name type="scientific">marine metagenome</name>
    <dbReference type="NCBI Taxonomy" id="408172"/>
    <lineage>
        <taxon>unclassified sequences</taxon>
        <taxon>metagenomes</taxon>
        <taxon>ecological metagenomes</taxon>
    </lineage>
</organism>
<dbReference type="Gene3D" id="3.40.50.2000">
    <property type="entry name" value="Glycogen Phosphorylase B"/>
    <property type="match status" value="2"/>
</dbReference>